<accession>A0A381RHU7</accession>
<name>A0A381RHU7_9ZZZZ</name>
<keyword evidence="4" id="KW-0411">Iron-sulfur</keyword>
<dbReference type="AlphaFoldDB" id="A0A381RHU7"/>
<evidence type="ECO:0000259" key="9">
    <source>
        <dbReference type="PROSITE" id="PS51296"/>
    </source>
</evidence>
<feature type="region of interest" description="Disordered" evidence="7">
    <location>
        <begin position="259"/>
        <end position="283"/>
    </location>
</feature>
<protein>
    <recommendedName>
        <fullName evidence="9">Rieske domain-containing protein</fullName>
    </recommendedName>
</protein>
<dbReference type="GO" id="GO:0016020">
    <property type="term" value="C:membrane"/>
    <property type="evidence" value="ECO:0007669"/>
    <property type="project" value="InterPro"/>
</dbReference>
<proteinExistence type="predicted"/>
<evidence type="ECO:0000256" key="1">
    <source>
        <dbReference type="ARBA" id="ARBA00022714"/>
    </source>
</evidence>
<evidence type="ECO:0000256" key="4">
    <source>
        <dbReference type="ARBA" id="ARBA00023014"/>
    </source>
</evidence>
<reference evidence="10" key="1">
    <citation type="submission" date="2018-05" db="EMBL/GenBank/DDBJ databases">
        <authorList>
            <person name="Lanie J.A."/>
            <person name="Ng W.-L."/>
            <person name="Kazmierczak K.M."/>
            <person name="Andrzejewski T.M."/>
            <person name="Davidsen T.M."/>
            <person name="Wayne K.J."/>
            <person name="Tettelin H."/>
            <person name="Glass J.I."/>
            <person name="Rusch D."/>
            <person name="Podicherti R."/>
            <person name="Tsui H.-C.T."/>
            <person name="Winkler M.E."/>
        </authorList>
    </citation>
    <scope>NUCLEOTIDE SEQUENCE</scope>
</reference>
<keyword evidence="5" id="KW-1015">Disulfide bond</keyword>
<dbReference type="InterPro" id="IPR036922">
    <property type="entry name" value="Rieske_2Fe-2S_sf"/>
</dbReference>
<keyword evidence="8" id="KW-0472">Membrane</keyword>
<dbReference type="InterPro" id="IPR005805">
    <property type="entry name" value="Rieske_Fe-S_prot_C"/>
</dbReference>
<dbReference type="Gene3D" id="2.102.10.10">
    <property type="entry name" value="Rieske [2Fe-2S] iron-sulphur domain"/>
    <property type="match status" value="1"/>
</dbReference>
<organism evidence="10">
    <name type="scientific">marine metagenome</name>
    <dbReference type="NCBI Taxonomy" id="408172"/>
    <lineage>
        <taxon>unclassified sequences</taxon>
        <taxon>metagenomes</taxon>
        <taxon>ecological metagenomes</taxon>
    </lineage>
</organism>
<feature type="transmembrane region" description="Helical" evidence="8">
    <location>
        <begin position="6"/>
        <end position="26"/>
    </location>
</feature>
<keyword evidence="8" id="KW-0812">Transmembrane</keyword>
<dbReference type="PROSITE" id="PS51296">
    <property type="entry name" value="RIESKE"/>
    <property type="match status" value="1"/>
</dbReference>
<gene>
    <name evidence="10" type="ORF">METZ01_LOCUS42311</name>
</gene>
<dbReference type="GO" id="GO:0051537">
    <property type="term" value="F:2 iron, 2 sulfur cluster binding"/>
    <property type="evidence" value="ECO:0007669"/>
    <property type="project" value="UniProtKB-KW"/>
</dbReference>
<keyword evidence="3" id="KW-0408">Iron</keyword>
<dbReference type="PANTHER" id="PTHR10134">
    <property type="entry name" value="CYTOCHROME B-C1 COMPLEX SUBUNIT RIESKE, MITOCHONDRIAL"/>
    <property type="match status" value="1"/>
</dbReference>
<sequence>VSSGTVIAIAIPVLVVLAAVVGFTSLRRRDAQGLGHLSRETRKRDEGTMATVPASDEARELERSVALARVGGEVAVPEPTTPDIWTPPDPEEVGVTRRQFLNRASITLMTMGLSTFGAANIAFLWPRPTAGFGSKVKIGTITSVNGVIASSSPAVNFSYFSEAQTYLQPYPMDAATQQAAEVVYSGTVLEGIKMGYVALWQKCPHLGCKVPSCATSQWFECPCHGSQYNRVGEKKAGPAPRGMDRFPVIIDGDKVIIDTGSPSQGPPIGTDTTGQGLEGPHCA</sequence>
<keyword evidence="8" id="KW-1133">Transmembrane helix</keyword>
<evidence type="ECO:0000256" key="7">
    <source>
        <dbReference type="SAM" id="MobiDB-lite"/>
    </source>
</evidence>
<evidence type="ECO:0000256" key="6">
    <source>
        <dbReference type="ARBA" id="ARBA00034078"/>
    </source>
</evidence>
<feature type="non-terminal residue" evidence="10">
    <location>
        <position position="1"/>
    </location>
</feature>
<dbReference type="Pfam" id="PF00355">
    <property type="entry name" value="Rieske"/>
    <property type="match status" value="1"/>
</dbReference>
<evidence type="ECO:0000256" key="3">
    <source>
        <dbReference type="ARBA" id="ARBA00023004"/>
    </source>
</evidence>
<dbReference type="InterPro" id="IPR017941">
    <property type="entry name" value="Rieske_2Fe-2S"/>
</dbReference>
<dbReference type="GO" id="GO:0046872">
    <property type="term" value="F:metal ion binding"/>
    <property type="evidence" value="ECO:0007669"/>
    <property type="project" value="UniProtKB-KW"/>
</dbReference>
<dbReference type="SUPFAM" id="SSF50022">
    <property type="entry name" value="ISP domain"/>
    <property type="match status" value="1"/>
</dbReference>
<keyword evidence="1" id="KW-0001">2Fe-2S</keyword>
<evidence type="ECO:0000313" key="10">
    <source>
        <dbReference type="EMBL" id="SUZ89457.1"/>
    </source>
</evidence>
<evidence type="ECO:0000256" key="5">
    <source>
        <dbReference type="ARBA" id="ARBA00023157"/>
    </source>
</evidence>
<feature type="transmembrane region" description="Helical" evidence="8">
    <location>
        <begin position="106"/>
        <end position="125"/>
    </location>
</feature>
<dbReference type="EMBL" id="UINC01001816">
    <property type="protein sequence ID" value="SUZ89457.1"/>
    <property type="molecule type" value="Genomic_DNA"/>
</dbReference>
<comment type="cofactor">
    <cofactor evidence="6">
        <name>[2Fe-2S] cluster</name>
        <dbReference type="ChEBI" id="CHEBI:190135"/>
    </cofactor>
</comment>
<feature type="domain" description="Rieske" evidence="9">
    <location>
        <begin position="196"/>
        <end position="257"/>
    </location>
</feature>
<dbReference type="InterPro" id="IPR014349">
    <property type="entry name" value="Rieske_Fe-S_prot"/>
</dbReference>
<dbReference type="PRINTS" id="PR00162">
    <property type="entry name" value="RIESKE"/>
</dbReference>
<evidence type="ECO:0000256" key="8">
    <source>
        <dbReference type="SAM" id="Phobius"/>
    </source>
</evidence>
<keyword evidence="2" id="KW-0479">Metal-binding</keyword>
<evidence type="ECO:0000256" key="2">
    <source>
        <dbReference type="ARBA" id="ARBA00022723"/>
    </source>
</evidence>